<keyword evidence="7" id="KW-0238">DNA-binding</keyword>
<dbReference type="InterPro" id="IPR036236">
    <property type="entry name" value="Znf_C2H2_sf"/>
</dbReference>
<dbReference type="GO" id="GO:0009880">
    <property type="term" value="P:embryonic pattern specification"/>
    <property type="evidence" value="ECO:0007669"/>
    <property type="project" value="TreeGrafter"/>
</dbReference>
<protein>
    <submittedName>
        <fullName evidence="12">CLUMA_CG011853, isoform A</fullName>
    </submittedName>
</protein>
<dbReference type="Pfam" id="PF00096">
    <property type="entry name" value="zf-C2H2"/>
    <property type="match status" value="2"/>
</dbReference>
<keyword evidence="6" id="KW-0805">Transcription regulation</keyword>
<evidence type="ECO:0000256" key="4">
    <source>
        <dbReference type="ARBA" id="ARBA00022771"/>
    </source>
</evidence>
<evidence type="ECO:0000256" key="1">
    <source>
        <dbReference type="ARBA" id="ARBA00004123"/>
    </source>
</evidence>
<reference evidence="12 13" key="1">
    <citation type="submission" date="2015-04" db="EMBL/GenBank/DDBJ databases">
        <authorList>
            <person name="Syromyatnikov M.Y."/>
            <person name="Popov V.N."/>
        </authorList>
    </citation>
    <scope>NUCLEOTIDE SEQUENCE [LARGE SCALE GENOMIC DNA]</scope>
</reference>
<dbReference type="EMBL" id="CVRI01000047">
    <property type="protein sequence ID" value="CRK98496.1"/>
    <property type="molecule type" value="Genomic_DNA"/>
</dbReference>
<evidence type="ECO:0000256" key="8">
    <source>
        <dbReference type="ARBA" id="ARBA00023163"/>
    </source>
</evidence>
<evidence type="ECO:0000256" key="6">
    <source>
        <dbReference type="ARBA" id="ARBA00023015"/>
    </source>
</evidence>
<dbReference type="GO" id="GO:0000977">
    <property type="term" value="F:RNA polymerase II transcription regulatory region sequence-specific DNA binding"/>
    <property type="evidence" value="ECO:0007669"/>
    <property type="project" value="TreeGrafter"/>
</dbReference>
<organism evidence="12 13">
    <name type="scientific">Clunio marinus</name>
    <dbReference type="NCBI Taxonomy" id="568069"/>
    <lineage>
        <taxon>Eukaryota</taxon>
        <taxon>Metazoa</taxon>
        <taxon>Ecdysozoa</taxon>
        <taxon>Arthropoda</taxon>
        <taxon>Hexapoda</taxon>
        <taxon>Insecta</taxon>
        <taxon>Pterygota</taxon>
        <taxon>Neoptera</taxon>
        <taxon>Endopterygota</taxon>
        <taxon>Diptera</taxon>
        <taxon>Nematocera</taxon>
        <taxon>Chironomoidea</taxon>
        <taxon>Chironomidae</taxon>
        <taxon>Clunio</taxon>
    </lineage>
</organism>
<dbReference type="GO" id="GO:0005634">
    <property type="term" value="C:nucleus"/>
    <property type="evidence" value="ECO:0007669"/>
    <property type="project" value="UniProtKB-SubCell"/>
</dbReference>
<evidence type="ECO:0000256" key="7">
    <source>
        <dbReference type="ARBA" id="ARBA00023125"/>
    </source>
</evidence>
<evidence type="ECO:0000256" key="5">
    <source>
        <dbReference type="ARBA" id="ARBA00022833"/>
    </source>
</evidence>
<accession>A0A1J1IE58</accession>
<dbReference type="GO" id="GO:0048619">
    <property type="term" value="P:embryonic hindgut morphogenesis"/>
    <property type="evidence" value="ECO:0007669"/>
    <property type="project" value="TreeGrafter"/>
</dbReference>
<dbReference type="SUPFAM" id="SSF57667">
    <property type="entry name" value="beta-beta-alpha zinc fingers"/>
    <property type="match status" value="1"/>
</dbReference>
<dbReference type="GO" id="GO:0008270">
    <property type="term" value="F:zinc ion binding"/>
    <property type="evidence" value="ECO:0007669"/>
    <property type="project" value="UniProtKB-KW"/>
</dbReference>
<keyword evidence="13" id="KW-1185">Reference proteome</keyword>
<dbReference type="FunFam" id="3.30.160.60:FF:001385">
    <property type="entry name" value="zinc finger protein 774"/>
    <property type="match status" value="1"/>
</dbReference>
<dbReference type="AlphaFoldDB" id="A0A1J1IE58"/>
<dbReference type="Proteomes" id="UP000183832">
    <property type="component" value="Unassembled WGS sequence"/>
</dbReference>
<proteinExistence type="predicted"/>
<sequence>MSSTNVEQIAGYSLSDFKIIKINFWGGEKDTQQRLESAIFEDLNRYCWNQHNAANISISTATTNSGNNSVPQVPNNSDGQIYTITVLNSSSTNQWLRRDESTNVSEQPNGLDINLDTILNNYPYIKQENFSYEDSGFGTTENTKEDANFQQSLLRSALQGKGYGKTMSLQNGITVIPGPSLEKEEELRRVLFTNDQETLTFADSTLSNSIFDDTQNPQSTLSQHVSGVVDDMFLTLDTAFTDDFEKMKRIASDVQQYCAIDNPGNSYNEVTAIDNNAINTTTILSANDLSNNNSLIINNHNNSEKINKTKNNGIKTTTTKKYKKMVNNNKTIDKIMNNNNNTNTMNNNLNNKSIVNCSAAVNTNNTTASVMQSNNLNQGSSTLCNGIRKERSLHYCSICSKGFKDKYSVNVHIRTHTGEKPFACSLCGKSFRQKAHLAKHYQTHLQKSANGSAKTKYNQKHSIVNAQSQSISHSSNPNVINI</sequence>
<dbReference type="SMART" id="SM00355">
    <property type="entry name" value="ZnF_C2H2"/>
    <property type="match status" value="2"/>
</dbReference>
<dbReference type="Gene3D" id="3.30.160.60">
    <property type="entry name" value="Classic Zinc Finger"/>
    <property type="match status" value="2"/>
</dbReference>
<feature type="domain" description="C2H2-type" evidence="11">
    <location>
        <begin position="394"/>
        <end position="421"/>
    </location>
</feature>
<dbReference type="InterPro" id="IPR050717">
    <property type="entry name" value="C2H2-ZF_Transcription_Reg"/>
</dbReference>
<dbReference type="InterPro" id="IPR013087">
    <property type="entry name" value="Znf_C2H2_type"/>
</dbReference>
<evidence type="ECO:0000256" key="10">
    <source>
        <dbReference type="PROSITE-ProRule" id="PRU00042"/>
    </source>
</evidence>
<dbReference type="FunFam" id="3.30.160.60:FF:000145">
    <property type="entry name" value="Zinc finger protein 574"/>
    <property type="match status" value="1"/>
</dbReference>
<evidence type="ECO:0000256" key="3">
    <source>
        <dbReference type="ARBA" id="ARBA00022737"/>
    </source>
</evidence>
<dbReference type="PANTHER" id="PTHR14196:SF10">
    <property type="entry name" value="C2H2-TYPE DOMAIN-CONTAINING PROTEIN"/>
    <property type="match status" value="1"/>
</dbReference>
<gene>
    <name evidence="12" type="ORF">CLUMA_CG011853</name>
</gene>
<evidence type="ECO:0000259" key="11">
    <source>
        <dbReference type="PROSITE" id="PS50157"/>
    </source>
</evidence>
<evidence type="ECO:0000256" key="2">
    <source>
        <dbReference type="ARBA" id="ARBA00022723"/>
    </source>
</evidence>
<feature type="domain" description="C2H2-type" evidence="11">
    <location>
        <begin position="422"/>
        <end position="449"/>
    </location>
</feature>
<dbReference type="OrthoDB" id="6077919at2759"/>
<keyword evidence="2" id="KW-0479">Metal-binding</keyword>
<evidence type="ECO:0000313" key="12">
    <source>
        <dbReference type="EMBL" id="CRK98496.1"/>
    </source>
</evidence>
<dbReference type="PROSITE" id="PS50157">
    <property type="entry name" value="ZINC_FINGER_C2H2_2"/>
    <property type="match status" value="2"/>
</dbReference>
<keyword evidence="9" id="KW-0539">Nucleus</keyword>
<comment type="subcellular location">
    <subcellularLocation>
        <location evidence="1">Nucleus</location>
    </subcellularLocation>
</comment>
<keyword evidence="4 10" id="KW-0863">Zinc-finger</keyword>
<dbReference type="GO" id="GO:0000981">
    <property type="term" value="F:DNA-binding transcription factor activity, RNA polymerase II-specific"/>
    <property type="evidence" value="ECO:0007669"/>
    <property type="project" value="TreeGrafter"/>
</dbReference>
<name>A0A1J1IE58_9DIPT</name>
<evidence type="ECO:0000313" key="13">
    <source>
        <dbReference type="Proteomes" id="UP000183832"/>
    </source>
</evidence>
<keyword evidence="5" id="KW-0862">Zinc</keyword>
<keyword evidence="3" id="KW-0677">Repeat</keyword>
<dbReference type="STRING" id="568069.A0A1J1IE58"/>
<keyword evidence="8" id="KW-0804">Transcription</keyword>
<dbReference type="PROSITE" id="PS00028">
    <property type="entry name" value="ZINC_FINGER_C2H2_1"/>
    <property type="match status" value="2"/>
</dbReference>
<evidence type="ECO:0000256" key="9">
    <source>
        <dbReference type="ARBA" id="ARBA00023242"/>
    </source>
</evidence>
<dbReference type="PANTHER" id="PTHR14196">
    <property type="entry name" value="ODD-SKIPPED - RELATED"/>
    <property type="match status" value="1"/>
</dbReference>